<evidence type="ECO:0000256" key="4">
    <source>
        <dbReference type="ARBA" id="ARBA00022694"/>
    </source>
</evidence>
<protein>
    <recommendedName>
        <fullName evidence="1">tRNA-uridine aminocarboxypropyltransferase</fullName>
        <ecNumber evidence="1">2.5.1.25</ecNumber>
    </recommendedName>
</protein>
<dbReference type="Pfam" id="PF03942">
    <property type="entry name" value="DTW"/>
    <property type="match status" value="1"/>
</dbReference>
<keyword evidence="4" id="KW-0819">tRNA processing</keyword>
<dbReference type="EMBL" id="AWOR01000078">
    <property type="protein sequence ID" value="KGH25781.1"/>
    <property type="molecule type" value="Genomic_DNA"/>
</dbReference>
<evidence type="ECO:0000313" key="7">
    <source>
        <dbReference type="EMBL" id="KGH25781.1"/>
    </source>
</evidence>
<accession>A0A096F609</accession>
<feature type="domain" description="DTW" evidence="6">
    <location>
        <begin position="52"/>
        <end position="254"/>
    </location>
</feature>
<keyword evidence="3" id="KW-0949">S-adenosyl-L-methionine</keyword>
<feature type="region of interest" description="Disordered" evidence="5">
    <location>
        <begin position="1"/>
        <end position="21"/>
    </location>
</feature>
<evidence type="ECO:0000256" key="2">
    <source>
        <dbReference type="ARBA" id="ARBA00022679"/>
    </source>
</evidence>
<comment type="caution">
    <text evidence="7">The sequence shown here is derived from an EMBL/GenBank/DDBJ whole genome shotgun (WGS) entry which is preliminary data.</text>
</comment>
<evidence type="ECO:0000313" key="8">
    <source>
        <dbReference type="Proteomes" id="UP000029553"/>
    </source>
</evidence>
<gene>
    <name evidence="7" type="ORF">P353_23400</name>
</gene>
<dbReference type="InterPro" id="IPR039262">
    <property type="entry name" value="DTWD2/TAPT"/>
</dbReference>
<dbReference type="EC" id="2.5.1.25" evidence="1"/>
<organism evidence="7 8">
    <name type="scientific">Comamonas testosteroni</name>
    <name type="common">Pseudomonas testosteroni</name>
    <dbReference type="NCBI Taxonomy" id="285"/>
    <lineage>
        <taxon>Bacteria</taxon>
        <taxon>Pseudomonadati</taxon>
        <taxon>Pseudomonadota</taxon>
        <taxon>Betaproteobacteria</taxon>
        <taxon>Burkholderiales</taxon>
        <taxon>Comamonadaceae</taxon>
        <taxon>Comamonas</taxon>
    </lineage>
</organism>
<name>A0A096F609_COMTE</name>
<feature type="region of interest" description="Disordered" evidence="5">
    <location>
        <begin position="256"/>
        <end position="281"/>
    </location>
</feature>
<proteinExistence type="predicted"/>
<sequence length="281" mass="31228">MSVLPASTPLSPAALTPQKTVASTLPPHAVSRLRQARLARSTRPFLARGGPKGERCEGCRLRPSHCMCALRPELATRAAFCLLMHDAEPLKPSNTGWLIADVVQDTHAFGWSRTEVDPQLEALLADPQWQPYVVFPGEYAEPADRVVETLDGGDSRALQPGRRPLFILLDATWAEARKMFRKSPYLDGFPVLSLHPDLISRYQLRRSKRDDHFCTSEVAALCLELVGDVGDMQAGRVLESYLGVFTERYLRAKHQQPVDEASGAHQRLRELMGTPPAKRDA</sequence>
<dbReference type="AlphaFoldDB" id="A0A096F609"/>
<evidence type="ECO:0000256" key="5">
    <source>
        <dbReference type="SAM" id="MobiDB-lite"/>
    </source>
</evidence>
<dbReference type="InterPro" id="IPR005636">
    <property type="entry name" value="DTW"/>
</dbReference>
<dbReference type="GO" id="GO:0016432">
    <property type="term" value="F:tRNA-uridine aminocarboxypropyltransferase activity"/>
    <property type="evidence" value="ECO:0007669"/>
    <property type="project" value="UniProtKB-EC"/>
</dbReference>
<dbReference type="PANTHER" id="PTHR21392:SF1">
    <property type="entry name" value="TRNA-URIDINE AMINOCARBOXYPROPYLTRANSFERASE"/>
    <property type="match status" value="1"/>
</dbReference>
<reference evidence="7 8" key="1">
    <citation type="submission" date="2013-09" db="EMBL/GenBank/DDBJ databases">
        <title>High correlation between genotypes and phenotypes of environmental bacteria Comamonas testosteroni strains.</title>
        <authorList>
            <person name="Liu L."/>
            <person name="Zhu W."/>
            <person name="Xia X."/>
            <person name="Xu B."/>
            <person name="Luo M."/>
            <person name="Wang G."/>
        </authorList>
    </citation>
    <scope>NUCLEOTIDE SEQUENCE [LARGE SCALE GENOMIC DNA]</scope>
    <source>
        <strain evidence="7 8">JL40</strain>
    </source>
</reference>
<evidence type="ECO:0000256" key="1">
    <source>
        <dbReference type="ARBA" id="ARBA00012386"/>
    </source>
</evidence>
<dbReference type="SMART" id="SM01144">
    <property type="entry name" value="DTW"/>
    <property type="match status" value="1"/>
</dbReference>
<dbReference type="Proteomes" id="UP000029553">
    <property type="component" value="Unassembled WGS sequence"/>
</dbReference>
<evidence type="ECO:0000259" key="6">
    <source>
        <dbReference type="SMART" id="SM01144"/>
    </source>
</evidence>
<keyword evidence="2" id="KW-0808">Transferase</keyword>
<evidence type="ECO:0000256" key="3">
    <source>
        <dbReference type="ARBA" id="ARBA00022691"/>
    </source>
</evidence>
<dbReference type="PANTHER" id="PTHR21392">
    <property type="entry name" value="TRNA-URIDINE AMINOCARBOXYPROPYLTRANSFERASE 2"/>
    <property type="match status" value="1"/>
</dbReference>
<dbReference type="GO" id="GO:0008033">
    <property type="term" value="P:tRNA processing"/>
    <property type="evidence" value="ECO:0007669"/>
    <property type="project" value="UniProtKB-KW"/>
</dbReference>